<sequence length="457" mass="52542">MNAETNSCFVNSDLTDRILTNLPSFGTLQATILTSKSIHAVFCRRRKSIIRAVAYNQIGPALPQALRLVRCKQAQRRKKQPVTDVEENLRTHPELEDPDISNREIKALPSKASVVQELENTFSYRAKDRRFKTSQLTPVERLRFQKAAYRIWLYSSLYGFEGCVVRRRRTDATFDLFAEDIDAEDIADYTEDCSLKQKKFFYQFPTPEVREIGEVVTFMKDIARQSEEIGLVDDFEASNWYLEDIALFHGPEEVYLTSMGDADWAACDGIYIIFEKHSSNFLANVLSSILTDCGDSITTKVIVDKMVGPDDKCQACARDNVASHDLFNSSNWSSFFDIVNFSELAPLGYLTENMFEMESEPCGFFYLREFAPTMIILEEIFELKTEAYKSWEKDDWMCTDCLTTLVTDHLHVWHLAQKRKHGLEISEDCPDGYRCWEQSDEDHAEEYNHLCGPAGES</sequence>
<reference evidence="1" key="1">
    <citation type="journal article" date="2021" name="New Phytol.">
        <title>Evolutionary innovations through gain and loss of genes in the ectomycorrhizal Boletales.</title>
        <authorList>
            <person name="Wu G."/>
            <person name="Miyauchi S."/>
            <person name="Morin E."/>
            <person name="Kuo A."/>
            <person name="Drula E."/>
            <person name="Varga T."/>
            <person name="Kohler A."/>
            <person name="Feng B."/>
            <person name="Cao Y."/>
            <person name="Lipzen A."/>
            <person name="Daum C."/>
            <person name="Hundley H."/>
            <person name="Pangilinan J."/>
            <person name="Johnson J."/>
            <person name="Barry K."/>
            <person name="LaButti K."/>
            <person name="Ng V."/>
            <person name="Ahrendt S."/>
            <person name="Min B."/>
            <person name="Choi I.G."/>
            <person name="Park H."/>
            <person name="Plett J.M."/>
            <person name="Magnuson J."/>
            <person name="Spatafora J.W."/>
            <person name="Nagy L.G."/>
            <person name="Henrissat B."/>
            <person name="Grigoriev I.V."/>
            <person name="Yang Z.L."/>
            <person name="Xu J."/>
            <person name="Martin F.M."/>
        </authorList>
    </citation>
    <scope>NUCLEOTIDE SEQUENCE</scope>
    <source>
        <strain evidence="1">ATCC 28755</strain>
    </source>
</reference>
<organism evidence="1 2">
    <name type="scientific">Hygrophoropsis aurantiaca</name>
    <dbReference type="NCBI Taxonomy" id="72124"/>
    <lineage>
        <taxon>Eukaryota</taxon>
        <taxon>Fungi</taxon>
        <taxon>Dikarya</taxon>
        <taxon>Basidiomycota</taxon>
        <taxon>Agaricomycotina</taxon>
        <taxon>Agaricomycetes</taxon>
        <taxon>Agaricomycetidae</taxon>
        <taxon>Boletales</taxon>
        <taxon>Coniophorineae</taxon>
        <taxon>Hygrophoropsidaceae</taxon>
        <taxon>Hygrophoropsis</taxon>
    </lineage>
</organism>
<evidence type="ECO:0000313" key="1">
    <source>
        <dbReference type="EMBL" id="KAH7913801.1"/>
    </source>
</evidence>
<comment type="caution">
    <text evidence="1">The sequence shown here is derived from an EMBL/GenBank/DDBJ whole genome shotgun (WGS) entry which is preliminary data.</text>
</comment>
<evidence type="ECO:0000313" key="2">
    <source>
        <dbReference type="Proteomes" id="UP000790377"/>
    </source>
</evidence>
<gene>
    <name evidence="1" type="ORF">BJ138DRAFT_1124096</name>
</gene>
<name>A0ACB8ALJ2_9AGAM</name>
<keyword evidence="2" id="KW-1185">Reference proteome</keyword>
<protein>
    <submittedName>
        <fullName evidence="1">Uncharacterized protein</fullName>
    </submittedName>
</protein>
<proteinExistence type="predicted"/>
<dbReference type="EMBL" id="MU267624">
    <property type="protein sequence ID" value="KAH7913801.1"/>
    <property type="molecule type" value="Genomic_DNA"/>
</dbReference>
<accession>A0ACB8ALJ2</accession>
<dbReference type="Proteomes" id="UP000790377">
    <property type="component" value="Unassembled WGS sequence"/>
</dbReference>